<accession>A0A5J5F348</accession>
<dbReference type="InParanoid" id="A0A5J5F348"/>
<dbReference type="InterPro" id="IPR007568">
    <property type="entry name" value="RTA1"/>
</dbReference>
<dbReference type="EMBL" id="VXIS01000043">
    <property type="protein sequence ID" value="KAA8910706.1"/>
    <property type="molecule type" value="Genomic_DNA"/>
</dbReference>
<dbReference type="Pfam" id="PF04479">
    <property type="entry name" value="RTA1"/>
    <property type="match status" value="1"/>
</dbReference>
<feature type="transmembrane region" description="Helical" evidence="5">
    <location>
        <begin position="46"/>
        <end position="69"/>
    </location>
</feature>
<dbReference type="AlphaFoldDB" id="A0A5J5F348"/>
<dbReference type="PANTHER" id="PTHR31465">
    <property type="entry name" value="PROTEIN RTA1-RELATED"/>
    <property type="match status" value="1"/>
</dbReference>
<evidence type="ECO:0000256" key="4">
    <source>
        <dbReference type="ARBA" id="ARBA00023136"/>
    </source>
</evidence>
<proteinExistence type="predicted"/>
<dbReference type="GO" id="GO:0016020">
    <property type="term" value="C:membrane"/>
    <property type="evidence" value="ECO:0007669"/>
    <property type="project" value="UniProtKB-SubCell"/>
</dbReference>
<evidence type="ECO:0000313" key="7">
    <source>
        <dbReference type="Proteomes" id="UP000326924"/>
    </source>
</evidence>
<evidence type="ECO:0000256" key="1">
    <source>
        <dbReference type="ARBA" id="ARBA00004141"/>
    </source>
</evidence>
<feature type="transmembrane region" description="Helical" evidence="5">
    <location>
        <begin position="81"/>
        <end position="100"/>
    </location>
</feature>
<name>A0A5J5F348_9PEZI</name>
<evidence type="ECO:0000256" key="2">
    <source>
        <dbReference type="ARBA" id="ARBA00022692"/>
    </source>
</evidence>
<feature type="transmembrane region" description="Helical" evidence="5">
    <location>
        <begin position="156"/>
        <end position="179"/>
    </location>
</feature>
<keyword evidence="4 5" id="KW-0472">Membrane</keyword>
<keyword evidence="2 5" id="KW-0812">Transmembrane</keyword>
<sequence>MSNSTSNDNNSNWSYNPSTGAAYLFTVLWGLTSLFHLVQMIQFRKWYCWVLTMGCTWEFFGFVTRILAIKHPTENKYYAPSLALIVLAPIWIAAFDYMSLGRLILLFLPSKRCLGLSARKVALIFVAGDITSFMVQLAGTGFLIGNNPSPHDYHIGTSLLISGQAMQLFLFGIFMILAARFEADYKREFGGIGRERWVPFMRILNLSCACIVLRSIFRVAEFASTYPGPLVTHEAPFYLMDELPMIVTAVAFHFVHPGQTLVGEESSFRAQKKKQQAQAEDGDVMVLEGVERA</sequence>
<gene>
    <name evidence="6" type="ORF">FN846DRAFT_938257</name>
</gene>
<evidence type="ECO:0000256" key="5">
    <source>
        <dbReference type="SAM" id="Phobius"/>
    </source>
</evidence>
<feature type="transmembrane region" description="Helical" evidence="5">
    <location>
        <begin position="121"/>
        <end position="144"/>
    </location>
</feature>
<protein>
    <submittedName>
        <fullName evidence="6">RTA1 like protein-domain-containing protein</fullName>
    </submittedName>
</protein>
<reference evidence="6 7" key="1">
    <citation type="submission" date="2019-09" db="EMBL/GenBank/DDBJ databases">
        <title>Draft genome of the ectomycorrhizal ascomycete Sphaerosporella brunnea.</title>
        <authorList>
            <consortium name="DOE Joint Genome Institute"/>
            <person name="Benucci G.M."/>
            <person name="Marozzi G."/>
            <person name="Antonielli L."/>
            <person name="Sanchez S."/>
            <person name="Marco P."/>
            <person name="Wang X."/>
            <person name="Falini L.B."/>
            <person name="Barry K."/>
            <person name="Haridas S."/>
            <person name="Lipzen A."/>
            <person name="Labutti K."/>
            <person name="Grigoriev I.V."/>
            <person name="Murat C."/>
            <person name="Martin F."/>
            <person name="Albertini E."/>
            <person name="Donnini D."/>
            <person name="Bonito G."/>
        </authorList>
    </citation>
    <scope>NUCLEOTIDE SEQUENCE [LARGE SCALE GENOMIC DNA]</scope>
    <source>
        <strain evidence="6 7">Sb_GMNB300</strain>
    </source>
</reference>
<comment type="caution">
    <text evidence="6">The sequence shown here is derived from an EMBL/GenBank/DDBJ whole genome shotgun (WGS) entry which is preliminary data.</text>
</comment>
<evidence type="ECO:0000313" key="6">
    <source>
        <dbReference type="EMBL" id="KAA8910706.1"/>
    </source>
</evidence>
<comment type="subcellular location">
    <subcellularLocation>
        <location evidence="1">Membrane</location>
        <topology evidence="1">Multi-pass membrane protein</topology>
    </subcellularLocation>
</comment>
<keyword evidence="3 5" id="KW-1133">Transmembrane helix</keyword>
<feature type="transmembrane region" description="Helical" evidence="5">
    <location>
        <begin position="20"/>
        <end position="39"/>
    </location>
</feature>
<keyword evidence="7" id="KW-1185">Reference proteome</keyword>
<evidence type="ECO:0000256" key="3">
    <source>
        <dbReference type="ARBA" id="ARBA00022989"/>
    </source>
</evidence>
<dbReference type="PANTHER" id="PTHR31465:SF15">
    <property type="entry name" value="LIPID TRANSPORTER ATNI-RELATED"/>
    <property type="match status" value="1"/>
</dbReference>
<organism evidence="6 7">
    <name type="scientific">Sphaerosporella brunnea</name>
    <dbReference type="NCBI Taxonomy" id="1250544"/>
    <lineage>
        <taxon>Eukaryota</taxon>
        <taxon>Fungi</taxon>
        <taxon>Dikarya</taxon>
        <taxon>Ascomycota</taxon>
        <taxon>Pezizomycotina</taxon>
        <taxon>Pezizomycetes</taxon>
        <taxon>Pezizales</taxon>
        <taxon>Pyronemataceae</taxon>
        <taxon>Sphaerosporella</taxon>
    </lineage>
</organism>
<dbReference type="Proteomes" id="UP000326924">
    <property type="component" value="Unassembled WGS sequence"/>
</dbReference>
<dbReference type="OrthoDB" id="3358017at2759"/>